<dbReference type="GO" id="GO:0003824">
    <property type="term" value="F:catalytic activity"/>
    <property type="evidence" value="ECO:0007669"/>
    <property type="project" value="UniProtKB-ARBA"/>
</dbReference>
<protein>
    <recommendedName>
        <fullName evidence="2">FAD-binding domain-containing protein</fullName>
    </recommendedName>
</protein>
<reference evidence="3 4" key="1">
    <citation type="submission" date="2017-03" db="EMBL/GenBank/DDBJ databases">
        <title>Complete genome sequence of the novel DNRA strain Pseudomonas sp. S-6-2 isolated from Chinese polluted river sediment. Journal of Biotechnology.</title>
        <authorList>
            <person name="Li J."/>
            <person name="Xiang F."/>
            <person name="Wang L."/>
            <person name="Xi L."/>
            <person name="Liu J."/>
        </authorList>
    </citation>
    <scope>NUCLEOTIDE SEQUENCE [LARGE SCALE GENOMIC DNA]</scope>
    <source>
        <strain evidence="3 4">S-6-2</strain>
    </source>
</reference>
<dbReference type="Gene3D" id="3.30.9.10">
    <property type="entry name" value="D-Amino Acid Oxidase, subunit A, domain 2"/>
    <property type="match status" value="1"/>
</dbReference>
<sequence length="419" mass="45923">MSHHHFAIVGCGTAGLSAGIMLVRLGHRVTLFERFAQPQARGAGLLIQPSGIEVLDRMQMLPAVAGRATRIEALDGRRRDGLRVMDVRYSDLGSGAYGLGVHRGNLLAVLHAEALATGVEIELEAEVESFGDPGARQLQLELADGRRLGGFDGLIIANGTQSRLRAQLAVKQQIRPYPWGALWHISPSPFDQPAALLQRYDAARIMVGLMPSGLQPGTEQPCRSFFWSLKVSDYPAWQATDLNVWKQQVIDCWPDTGTALAHIETHEQLPMAMYADVRMRQWHQGRVVVIGDAAHGMSPQLGQGANLALVDGWELAAAVQRESGLAEAFARYSAVRRRHLRFYQLASRMLTPLFQSDRAGYAVWRDACFRLANQLPLSRREALRTVAGLKTGLLFDRQLALSNLTLNGAELAATGVQAA</sequence>
<proteinExistence type="predicted"/>
<dbReference type="Gene3D" id="3.50.50.60">
    <property type="entry name" value="FAD/NAD(P)-binding domain"/>
    <property type="match status" value="1"/>
</dbReference>
<dbReference type="PANTHER" id="PTHR46865:SF2">
    <property type="entry name" value="MONOOXYGENASE"/>
    <property type="match status" value="1"/>
</dbReference>
<dbReference type="Pfam" id="PF01494">
    <property type="entry name" value="FAD_binding_3"/>
    <property type="match status" value="1"/>
</dbReference>
<dbReference type="Proteomes" id="UP000243488">
    <property type="component" value="Chromosome"/>
</dbReference>
<evidence type="ECO:0000313" key="3">
    <source>
        <dbReference type="EMBL" id="AQZ96111.1"/>
    </source>
</evidence>
<dbReference type="EMBL" id="CP020100">
    <property type="protein sequence ID" value="AQZ96111.1"/>
    <property type="molecule type" value="Genomic_DNA"/>
</dbReference>
<keyword evidence="1" id="KW-0472">Membrane</keyword>
<keyword evidence="1" id="KW-1133">Transmembrane helix</keyword>
<evidence type="ECO:0000256" key="1">
    <source>
        <dbReference type="SAM" id="Phobius"/>
    </source>
</evidence>
<dbReference type="PRINTS" id="PR00420">
    <property type="entry name" value="RNGMNOXGNASE"/>
</dbReference>
<name>A0A1V0B890_9GAMM</name>
<evidence type="ECO:0000313" key="4">
    <source>
        <dbReference type="Proteomes" id="UP000243488"/>
    </source>
</evidence>
<accession>A0A1V0B890</accession>
<organism evidence="3 4">
    <name type="scientific">Halopseudomonas phragmitis</name>
    <dbReference type="NCBI Taxonomy" id="1931241"/>
    <lineage>
        <taxon>Bacteria</taxon>
        <taxon>Pseudomonadati</taxon>
        <taxon>Pseudomonadota</taxon>
        <taxon>Gammaproteobacteria</taxon>
        <taxon>Pseudomonadales</taxon>
        <taxon>Pseudomonadaceae</taxon>
        <taxon>Halopseudomonas</taxon>
    </lineage>
</organism>
<dbReference type="KEGG" id="ppha:BVH74_15715"/>
<dbReference type="RefSeq" id="WP_080051019.1">
    <property type="nucleotide sequence ID" value="NZ_CP020100.1"/>
</dbReference>
<dbReference type="InterPro" id="IPR036188">
    <property type="entry name" value="FAD/NAD-bd_sf"/>
</dbReference>
<dbReference type="InterPro" id="IPR002938">
    <property type="entry name" value="FAD-bd"/>
</dbReference>
<feature type="transmembrane region" description="Helical" evidence="1">
    <location>
        <begin position="6"/>
        <end position="25"/>
    </location>
</feature>
<dbReference type="InterPro" id="IPR051704">
    <property type="entry name" value="FAD_aromatic-hydroxylase"/>
</dbReference>
<dbReference type="AlphaFoldDB" id="A0A1V0B890"/>
<evidence type="ECO:0000259" key="2">
    <source>
        <dbReference type="Pfam" id="PF01494"/>
    </source>
</evidence>
<gene>
    <name evidence="3" type="ORF">BVH74_15715</name>
</gene>
<dbReference type="GO" id="GO:0071949">
    <property type="term" value="F:FAD binding"/>
    <property type="evidence" value="ECO:0007669"/>
    <property type="project" value="InterPro"/>
</dbReference>
<keyword evidence="1" id="KW-0812">Transmembrane</keyword>
<keyword evidence="4" id="KW-1185">Reference proteome</keyword>
<dbReference type="PANTHER" id="PTHR46865">
    <property type="entry name" value="OXIDOREDUCTASE-RELATED"/>
    <property type="match status" value="1"/>
</dbReference>
<dbReference type="SUPFAM" id="SSF51905">
    <property type="entry name" value="FAD/NAD(P)-binding domain"/>
    <property type="match status" value="1"/>
</dbReference>
<feature type="domain" description="FAD-binding" evidence="2">
    <location>
        <begin position="7"/>
        <end position="339"/>
    </location>
</feature>
<dbReference type="STRING" id="1931241.BVH74_15715"/>